<accession>A0A1E7FSY6</accession>
<dbReference type="EMBL" id="KV784354">
    <property type="protein sequence ID" value="OEU21258.1"/>
    <property type="molecule type" value="Genomic_DNA"/>
</dbReference>
<sequence>MFGFLASFSIYSDEEDDLYSKSIEYRLWFGPSIERYGDFGYPESLVGIIIEFTFQVAGRCTGRVESGVDDIFEVIWTCGGDDDDDDNRDKLVKRGTFSSKLGENDVLLWYFWTQKKQLPSWLEEHGNLDEEILELFQASKLVDFHRPVTNDRTPVFDICEDEDDNDDWWVSLSRFNDPNVPPESYGGNHLSYPLALLLVIICIYRVDDPSIKLPIIFLPGDERVYSQADNFCRSLTGKGGKRGGELESVYEVSKSVLAKANAITDQNWRNAYEYVLAFILCMSDDFEGGAVDSWTMFGEKRDVLSICNLIFQAIGTIILHKSANISKRDKGLIEKHLPKTNFSTFIRNFEDEFIKDDYPDGRRSWDQLQMEFDLSKI</sequence>
<reference evidence="1 2" key="1">
    <citation type="submission" date="2016-09" db="EMBL/GenBank/DDBJ databases">
        <title>Extensive genetic diversity and differential bi-allelic expression allows diatom success in the polar Southern Ocean.</title>
        <authorList>
            <consortium name="DOE Joint Genome Institute"/>
            <person name="Mock T."/>
            <person name="Otillar R.P."/>
            <person name="Strauss J."/>
            <person name="Dupont C."/>
            <person name="Frickenhaus S."/>
            <person name="Maumus F."/>
            <person name="Mcmullan M."/>
            <person name="Sanges R."/>
            <person name="Schmutz J."/>
            <person name="Toseland A."/>
            <person name="Valas R."/>
            <person name="Veluchamy A."/>
            <person name="Ward B.J."/>
            <person name="Allen A."/>
            <person name="Barry K."/>
            <person name="Falciatore A."/>
            <person name="Ferrante M."/>
            <person name="Fortunato A.E."/>
            <person name="Gloeckner G."/>
            <person name="Gruber A."/>
            <person name="Hipkin R."/>
            <person name="Janech M."/>
            <person name="Kroth P."/>
            <person name="Leese F."/>
            <person name="Lindquist E."/>
            <person name="Lyon B.R."/>
            <person name="Martin J."/>
            <person name="Mayer C."/>
            <person name="Parker M."/>
            <person name="Quesneville H."/>
            <person name="Raymond J."/>
            <person name="Uhlig C."/>
            <person name="Valentin K.U."/>
            <person name="Worden A.Z."/>
            <person name="Armbrust E.V."/>
            <person name="Bowler C."/>
            <person name="Green B."/>
            <person name="Moulton V."/>
            <person name="Van Oosterhout C."/>
            <person name="Grigoriev I."/>
        </authorList>
    </citation>
    <scope>NUCLEOTIDE SEQUENCE [LARGE SCALE GENOMIC DNA]</scope>
    <source>
        <strain evidence="1 2">CCMP1102</strain>
    </source>
</reference>
<evidence type="ECO:0000313" key="1">
    <source>
        <dbReference type="EMBL" id="OEU21258.1"/>
    </source>
</evidence>
<proteinExistence type="predicted"/>
<dbReference type="Proteomes" id="UP000095751">
    <property type="component" value="Unassembled WGS sequence"/>
</dbReference>
<dbReference type="InParanoid" id="A0A1E7FSY6"/>
<name>A0A1E7FSY6_9STRA</name>
<dbReference type="AlphaFoldDB" id="A0A1E7FSY6"/>
<dbReference type="KEGG" id="fcy:FRACYDRAFT_259847"/>
<protein>
    <submittedName>
        <fullName evidence="1">Uncharacterized protein</fullName>
    </submittedName>
</protein>
<evidence type="ECO:0000313" key="2">
    <source>
        <dbReference type="Proteomes" id="UP000095751"/>
    </source>
</evidence>
<gene>
    <name evidence="1" type="ORF">FRACYDRAFT_259847</name>
</gene>
<keyword evidence="2" id="KW-1185">Reference proteome</keyword>
<organism evidence="1 2">
    <name type="scientific">Fragilariopsis cylindrus CCMP1102</name>
    <dbReference type="NCBI Taxonomy" id="635003"/>
    <lineage>
        <taxon>Eukaryota</taxon>
        <taxon>Sar</taxon>
        <taxon>Stramenopiles</taxon>
        <taxon>Ochrophyta</taxon>
        <taxon>Bacillariophyta</taxon>
        <taxon>Bacillariophyceae</taxon>
        <taxon>Bacillariophycidae</taxon>
        <taxon>Bacillariales</taxon>
        <taxon>Bacillariaceae</taxon>
        <taxon>Fragilariopsis</taxon>
    </lineage>
</organism>